<accession>A0A816F1J2</accession>
<feature type="non-terminal residue" evidence="2">
    <location>
        <position position="1"/>
    </location>
</feature>
<proteinExistence type="predicted"/>
<feature type="transmembrane region" description="Helical" evidence="1">
    <location>
        <begin position="18"/>
        <end position="38"/>
    </location>
</feature>
<organism evidence="2 3">
    <name type="scientific">Adineta ricciae</name>
    <name type="common">Rotifer</name>
    <dbReference type="NCBI Taxonomy" id="249248"/>
    <lineage>
        <taxon>Eukaryota</taxon>
        <taxon>Metazoa</taxon>
        <taxon>Spiralia</taxon>
        <taxon>Gnathifera</taxon>
        <taxon>Rotifera</taxon>
        <taxon>Eurotatoria</taxon>
        <taxon>Bdelloidea</taxon>
        <taxon>Adinetida</taxon>
        <taxon>Adinetidae</taxon>
        <taxon>Adineta</taxon>
    </lineage>
</organism>
<gene>
    <name evidence="2" type="ORF">XAT740_LOCUS55402</name>
</gene>
<name>A0A816F1J2_ADIRI</name>
<comment type="caution">
    <text evidence="2">The sequence shown here is derived from an EMBL/GenBank/DDBJ whole genome shotgun (WGS) entry which is preliminary data.</text>
</comment>
<keyword evidence="1" id="KW-0812">Transmembrane</keyword>
<reference evidence="2" key="1">
    <citation type="submission" date="2021-02" db="EMBL/GenBank/DDBJ databases">
        <authorList>
            <person name="Nowell W R."/>
        </authorList>
    </citation>
    <scope>NUCLEOTIDE SEQUENCE</scope>
</reference>
<dbReference type="Proteomes" id="UP000663828">
    <property type="component" value="Unassembled WGS sequence"/>
</dbReference>
<keyword evidence="3" id="KW-1185">Reference proteome</keyword>
<evidence type="ECO:0000313" key="3">
    <source>
        <dbReference type="Proteomes" id="UP000663828"/>
    </source>
</evidence>
<keyword evidence="1" id="KW-1133">Transmembrane helix</keyword>
<dbReference type="AlphaFoldDB" id="A0A816F1J2"/>
<evidence type="ECO:0000313" key="2">
    <source>
        <dbReference type="EMBL" id="CAF1653193.1"/>
    </source>
</evidence>
<protein>
    <submittedName>
        <fullName evidence="2">Uncharacterized protein</fullName>
    </submittedName>
</protein>
<evidence type="ECO:0000256" key="1">
    <source>
        <dbReference type="SAM" id="Phobius"/>
    </source>
</evidence>
<sequence>RRIQRALLVEPEKTPQRIAVAMASIVLLSIVITYNVLFEREKRKKDIQPPTAMDLYRQRNAKEKLERLELQRNISKIYRNTNTPTTSKDL</sequence>
<dbReference type="EMBL" id="CAJNOR010010358">
    <property type="protein sequence ID" value="CAF1653193.1"/>
    <property type="molecule type" value="Genomic_DNA"/>
</dbReference>
<keyword evidence="1" id="KW-0472">Membrane</keyword>